<evidence type="ECO:0000256" key="4">
    <source>
        <dbReference type="PROSITE-ProRule" id="PRU01161"/>
    </source>
</evidence>
<evidence type="ECO:0000313" key="6">
    <source>
        <dbReference type="EMBL" id="PVY94931.1"/>
    </source>
</evidence>
<dbReference type="RefSeq" id="WP_116479929.1">
    <property type="nucleotide sequence ID" value="NZ_QEKV01000003.1"/>
</dbReference>
<gene>
    <name evidence="6" type="ORF">C7381_103170</name>
</gene>
<evidence type="ECO:0000259" key="5">
    <source>
        <dbReference type="PROSITE" id="PS51635"/>
    </source>
</evidence>
<comment type="caution">
    <text evidence="6">The sequence shown here is derived from an EMBL/GenBank/DDBJ whole genome shotgun (WGS) entry which is preliminary data.</text>
</comment>
<feature type="active site" description="Proton acceptor" evidence="4">
    <location>
        <position position="178"/>
    </location>
</feature>
<dbReference type="Gene3D" id="3.40.1090.10">
    <property type="entry name" value="Cytosolic phospholipase A2 catalytic domain"/>
    <property type="match status" value="2"/>
</dbReference>
<feature type="short sequence motif" description="GXGXXG" evidence="4">
    <location>
        <begin position="11"/>
        <end position="16"/>
    </location>
</feature>
<dbReference type="PROSITE" id="PS51635">
    <property type="entry name" value="PNPLA"/>
    <property type="match status" value="1"/>
</dbReference>
<keyword evidence="1 4" id="KW-0378">Hydrolase</keyword>
<dbReference type="PANTHER" id="PTHR14226">
    <property type="entry name" value="NEUROPATHY TARGET ESTERASE/SWISS CHEESE D.MELANOGASTER"/>
    <property type="match status" value="1"/>
</dbReference>
<dbReference type="PANTHER" id="PTHR14226:SF64">
    <property type="entry name" value="PNPLA DOMAIN-CONTAINING PROTEIN"/>
    <property type="match status" value="1"/>
</dbReference>
<evidence type="ECO:0000313" key="7">
    <source>
        <dbReference type="Proteomes" id="UP000245793"/>
    </source>
</evidence>
<feature type="domain" description="PNPLA" evidence="5">
    <location>
        <begin position="7"/>
        <end position="191"/>
    </location>
</feature>
<dbReference type="GO" id="GO:0016787">
    <property type="term" value="F:hydrolase activity"/>
    <property type="evidence" value="ECO:0007669"/>
    <property type="project" value="UniProtKB-UniRule"/>
</dbReference>
<protein>
    <submittedName>
        <fullName evidence="6">NTE family protein</fullName>
    </submittedName>
</protein>
<evidence type="ECO:0000256" key="3">
    <source>
        <dbReference type="ARBA" id="ARBA00023098"/>
    </source>
</evidence>
<dbReference type="Proteomes" id="UP000245793">
    <property type="component" value="Unassembled WGS sequence"/>
</dbReference>
<keyword evidence="2 4" id="KW-0442">Lipid degradation</keyword>
<dbReference type="CDD" id="cd07209">
    <property type="entry name" value="Pat_hypo_Ecoli_Z1214_like"/>
    <property type="match status" value="1"/>
</dbReference>
<dbReference type="EMBL" id="QEKV01000003">
    <property type="protein sequence ID" value="PVY94931.1"/>
    <property type="molecule type" value="Genomic_DNA"/>
</dbReference>
<feature type="short sequence motif" description="GXSXG" evidence="4">
    <location>
        <begin position="38"/>
        <end position="42"/>
    </location>
</feature>
<dbReference type="AlphaFoldDB" id="A0A2U1E4S7"/>
<keyword evidence="7" id="KW-1185">Reference proteome</keyword>
<sequence length="373" mass="42402">MKKKYGLALEGGGAKGSYQIGAYLGLKEMGFEFEAVAGTSIGAINGAFIASGEVEKCVKIWTNQTLKEPVRTDSMSIMPEIKEDADFLTVLKELVKVMHKGTIPLTPLRELVYNGLNEKKIRNSKMKFGLVTVNVTDKKGEELFSEDIPNGQLLDYIIASAYLPVFKMEPLNGKYFLDGGFYNKIPYSMIESLGLTPVIIRVNPKDYRDGKFPKNSIVIEPREKVNSTLNFDSEKADKLINLGFYDAIRVVKKLIGKEYYFESITENEALTIFKKHLFKYFEKNKSEYKKSSIYRIFFEEYLPKAASDLSLDSNYTITDVLVAIVEEAAKKYKIERFAVHSLHDVTEQMNVDDFLTTSFTEAVLNKIKEYRNL</sequence>
<feature type="active site" description="Nucleophile" evidence="4">
    <location>
        <position position="40"/>
    </location>
</feature>
<organism evidence="6 7">
    <name type="scientific">Ezakiella coagulans</name>
    <dbReference type="NCBI Taxonomy" id="46507"/>
    <lineage>
        <taxon>Bacteria</taxon>
        <taxon>Bacillati</taxon>
        <taxon>Bacillota</taxon>
        <taxon>Tissierellia</taxon>
        <taxon>Ezakiella</taxon>
    </lineage>
</organism>
<reference evidence="6 7" key="1">
    <citation type="submission" date="2018-04" db="EMBL/GenBank/DDBJ databases">
        <title>Genomic Encyclopedia of Type Strains, Phase IV (KMG-IV): sequencing the most valuable type-strain genomes for metagenomic binning, comparative biology and taxonomic classification.</title>
        <authorList>
            <person name="Goeker M."/>
        </authorList>
    </citation>
    <scope>NUCLEOTIDE SEQUENCE [LARGE SCALE GENOMIC DNA]</scope>
    <source>
        <strain evidence="6 7">DSM 20705</strain>
    </source>
</reference>
<evidence type="ECO:0000256" key="1">
    <source>
        <dbReference type="ARBA" id="ARBA00022801"/>
    </source>
</evidence>
<dbReference type="GO" id="GO:0016042">
    <property type="term" value="P:lipid catabolic process"/>
    <property type="evidence" value="ECO:0007669"/>
    <property type="project" value="UniProtKB-UniRule"/>
</dbReference>
<dbReference type="InterPro" id="IPR016035">
    <property type="entry name" value="Acyl_Trfase/lysoPLipase"/>
</dbReference>
<proteinExistence type="predicted"/>
<keyword evidence="3 4" id="KW-0443">Lipid metabolism</keyword>
<dbReference type="Pfam" id="PF01734">
    <property type="entry name" value="Patatin"/>
    <property type="match status" value="1"/>
</dbReference>
<dbReference type="SUPFAM" id="SSF52151">
    <property type="entry name" value="FabD/lysophospholipase-like"/>
    <property type="match status" value="1"/>
</dbReference>
<dbReference type="InterPro" id="IPR002641">
    <property type="entry name" value="PNPLA_dom"/>
</dbReference>
<accession>A0A2U1E4S7</accession>
<dbReference type="InterPro" id="IPR050301">
    <property type="entry name" value="NTE"/>
</dbReference>
<name>A0A2U1E4S7_9FIRM</name>
<feature type="short sequence motif" description="DGA/G" evidence="4">
    <location>
        <begin position="178"/>
        <end position="180"/>
    </location>
</feature>
<evidence type="ECO:0000256" key="2">
    <source>
        <dbReference type="ARBA" id="ARBA00022963"/>
    </source>
</evidence>